<dbReference type="Pfam" id="PF03466">
    <property type="entry name" value="LysR_substrate"/>
    <property type="match status" value="1"/>
</dbReference>
<dbReference type="RefSeq" id="WP_009521543.1">
    <property type="nucleotide sequence ID" value="NZ_JBHSOG010000011.1"/>
</dbReference>
<reference evidence="7" key="1">
    <citation type="journal article" date="2019" name="Int. J. Syst. Evol. Microbiol.">
        <title>The Global Catalogue of Microorganisms (GCM) 10K type strain sequencing project: providing services to taxonomists for standard genome sequencing and annotation.</title>
        <authorList>
            <consortium name="The Broad Institute Genomics Platform"/>
            <consortium name="The Broad Institute Genome Sequencing Center for Infectious Disease"/>
            <person name="Wu L."/>
            <person name="Ma J."/>
        </authorList>
    </citation>
    <scope>NUCLEOTIDE SEQUENCE [LARGE SCALE GENOMIC DNA]</scope>
    <source>
        <strain evidence="7">SHR3</strain>
    </source>
</reference>
<evidence type="ECO:0000256" key="1">
    <source>
        <dbReference type="ARBA" id="ARBA00009437"/>
    </source>
</evidence>
<dbReference type="CDD" id="cd08414">
    <property type="entry name" value="PBP2_LTTR_aromatics_like"/>
    <property type="match status" value="1"/>
</dbReference>
<organism evidence="6 7">
    <name type="scientific">Thauera sinica</name>
    <dbReference type="NCBI Taxonomy" id="2665146"/>
    <lineage>
        <taxon>Bacteria</taxon>
        <taxon>Pseudomonadati</taxon>
        <taxon>Pseudomonadota</taxon>
        <taxon>Betaproteobacteria</taxon>
        <taxon>Rhodocyclales</taxon>
        <taxon>Zoogloeaceae</taxon>
        <taxon>Thauera</taxon>
    </lineage>
</organism>
<dbReference type="PROSITE" id="PS50931">
    <property type="entry name" value="HTH_LYSR"/>
    <property type="match status" value="1"/>
</dbReference>
<evidence type="ECO:0000256" key="4">
    <source>
        <dbReference type="ARBA" id="ARBA00023163"/>
    </source>
</evidence>
<proteinExistence type="inferred from homology"/>
<dbReference type="PANTHER" id="PTHR30346:SF0">
    <property type="entry name" value="HCA OPERON TRANSCRIPTIONAL ACTIVATOR HCAR"/>
    <property type="match status" value="1"/>
</dbReference>
<dbReference type="PRINTS" id="PR00039">
    <property type="entry name" value="HTHLYSR"/>
</dbReference>
<dbReference type="SUPFAM" id="SSF46785">
    <property type="entry name" value="Winged helix' DNA-binding domain"/>
    <property type="match status" value="1"/>
</dbReference>
<dbReference type="InterPro" id="IPR036390">
    <property type="entry name" value="WH_DNA-bd_sf"/>
</dbReference>
<keyword evidence="3" id="KW-0238">DNA-binding</keyword>
<dbReference type="Proteomes" id="UP001595974">
    <property type="component" value="Unassembled WGS sequence"/>
</dbReference>
<dbReference type="EMBL" id="JBHSOG010000011">
    <property type="protein sequence ID" value="MFC5768551.1"/>
    <property type="molecule type" value="Genomic_DNA"/>
</dbReference>
<dbReference type="Gene3D" id="3.40.190.290">
    <property type="match status" value="1"/>
</dbReference>
<evidence type="ECO:0000313" key="6">
    <source>
        <dbReference type="EMBL" id="MFC5768551.1"/>
    </source>
</evidence>
<evidence type="ECO:0000259" key="5">
    <source>
        <dbReference type="PROSITE" id="PS50931"/>
    </source>
</evidence>
<protein>
    <submittedName>
        <fullName evidence="6">LysR family transcriptional regulator</fullName>
    </submittedName>
</protein>
<gene>
    <name evidence="6" type="ORF">ACFPTN_04120</name>
</gene>
<keyword evidence="4" id="KW-0804">Transcription</keyword>
<accession>A0ABW1ANA0</accession>
<evidence type="ECO:0000313" key="7">
    <source>
        <dbReference type="Proteomes" id="UP001595974"/>
    </source>
</evidence>
<dbReference type="InterPro" id="IPR005119">
    <property type="entry name" value="LysR_subst-bd"/>
</dbReference>
<dbReference type="SUPFAM" id="SSF53850">
    <property type="entry name" value="Periplasmic binding protein-like II"/>
    <property type="match status" value="1"/>
</dbReference>
<comment type="caution">
    <text evidence="6">The sequence shown here is derived from an EMBL/GenBank/DDBJ whole genome shotgun (WGS) entry which is preliminary data.</text>
</comment>
<dbReference type="Gene3D" id="1.10.10.10">
    <property type="entry name" value="Winged helix-like DNA-binding domain superfamily/Winged helix DNA-binding domain"/>
    <property type="match status" value="1"/>
</dbReference>
<dbReference type="InterPro" id="IPR000847">
    <property type="entry name" value="LysR_HTH_N"/>
</dbReference>
<comment type="similarity">
    <text evidence="1">Belongs to the LysR transcriptional regulatory family.</text>
</comment>
<dbReference type="InterPro" id="IPR036388">
    <property type="entry name" value="WH-like_DNA-bd_sf"/>
</dbReference>
<dbReference type="Pfam" id="PF00126">
    <property type="entry name" value="HTH_1"/>
    <property type="match status" value="1"/>
</dbReference>
<keyword evidence="2" id="KW-0805">Transcription regulation</keyword>
<sequence length="304" mass="33020">MNLRHIEAFVAVAEELHFGRAAKRLHIEQSPLSRRISRLEADLGVTLLHRNGRGVRLTVAGRVFLEDALRVMLACEQAQARVRDAAAGYHGTLRIGLAGDIGRTRLAALLALCRQEAPEVSIRLTEVPLAQLLHGLGVGLFDAGLASVGHVEGEIVVAPLWRDPFLVALPARHPLLAYKEVPLKEVVKYSLVLCDPQVCDGCQQQREHLFRSIGIQPAVAEYVSTHSLMLALVAAGYGVGFSSAAHLEGCTQAEVVARPLAERDVSLTTYLLRPQGDILEPLRQFIDRAERVAGTPVGGDQRLA</sequence>
<keyword evidence="7" id="KW-1185">Reference proteome</keyword>
<evidence type="ECO:0000256" key="3">
    <source>
        <dbReference type="ARBA" id="ARBA00023125"/>
    </source>
</evidence>
<name>A0ABW1ANA0_9RHOO</name>
<dbReference type="PANTHER" id="PTHR30346">
    <property type="entry name" value="TRANSCRIPTIONAL DUAL REGULATOR HCAR-RELATED"/>
    <property type="match status" value="1"/>
</dbReference>
<evidence type="ECO:0000256" key="2">
    <source>
        <dbReference type="ARBA" id="ARBA00023015"/>
    </source>
</evidence>
<feature type="domain" description="HTH lysR-type" evidence="5">
    <location>
        <begin position="1"/>
        <end position="58"/>
    </location>
</feature>